<protein>
    <recommendedName>
        <fullName evidence="9">Inositol hexakisphosphate and diphosphoinositol-pentakisphosphate kinase</fullName>
        <ecNumber evidence="9">2.7.4.24</ecNumber>
    </recommendedName>
</protein>
<dbReference type="InterPro" id="IPR029033">
    <property type="entry name" value="His_PPase_superfam"/>
</dbReference>
<sequence length="738" mass="81775">MPERPSMTMLECTSIRQDLHVAESPLGSPSSVGRSSSNSSAGQLRSRSSRDSRELSPWRSLKVMLAADDPKNVRFERRLSATGDDVKCRQDEFSPAFRTRTAISSAQQPQKKSEQNMSPVWLFCAGPSLERARPLVAGLKKSNVEVNIRTDDHLNSANPPIKSGDFVLVLWSQFFTGPHGERLAEICDAADKTKARVLNDIKKLQSMQDRRWLLKKLQDHGLPTPHFVECSRDGGPDVPDTQIEEHEDYIVVGDRRINKPFVEKPVDRRDRDIYVYYPRSSGGGRALLSTRESGDVEYVCRFDPSGRVRREGSFIYQEYLQSEGFVIQVVCVGGNSYGNAVLSGVVSRCGNEAVSQQVRNGGSEPCPVWLRQEEKIMASKLQVILSQTLFGLTLLRSQTASGNAISYIIDVWPGIPRAGLGAHKDDVVRALQQSMKMRLNSLGFTRARSLPKYSAEEGGDETDGGRSCASPRSRVSDVSHKSTADVAESEEADLICVLLVARHSERTPKQKVKATVNLSSDYGAGMLLGWLQGGVVAANSVLVTPRTLELRAKDQLLRLADAARELLKHGHEVGTLSDALNCISKEGATCHAKVGCDDGRLVVGLKWGGELTEAGINDAEEFGRNFRSETYPSEVIDELHATLRHDMKIYATKESRCQQTAAAVCKGLMRTHCQELPPLIAAMVRTDEFGRLGGGHHKNYAKKEKEKKEKDEKKEKKEKDEKKEKEKEKDDAKDGEKK</sequence>
<dbReference type="GO" id="GO:0032958">
    <property type="term" value="P:inositol phosphate biosynthetic process"/>
    <property type="evidence" value="ECO:0007669"/>
    <property type="project" value="TreeGrafter"/>
</dbReference>
<feature type="region of interest" description="Disordered" evidence="10">
    <location>
        <begin position="453"/>
        <end position="484"/>
    </location>
</feature>
<evidence type="ECO:0000256" key="2">
    <source>
        <dbReference type="ARBA" id="ARBA00022490"/>
    </source>
</evidence>
<feature type="region of interest" description="Disordered" evidence="10">
    <location>
        <begin position="691"/>
        <end position="738"/>
    </location>
</feature>
<dbReference type="OrthoDB" id="414543at2759"/>
<dbReference type="GO" id="GO:0005524">
    <property type="term" value="F:ATP binding"/>
    <property type="evidence" value="ECO:0007669"/>
    <property type="project" value="UniProtKB-KW"/>
</dbReference>
<accession>A0A9P1M5P9</accession>
<proteinExistence type="inferred from homology"/>
<keyword evidence="6 9" id="KW-0067">ATP-binding</keyword>
<dbReference type="PANTHER" id="PTHR12750">
    <property type="entry name" value="DIPHOSPHOINOSITOL PENTAKISPHOSPHATE KINASE"/>
    <property type="match status" value="1"/>
</dbReference>
<evidence type="ECO:0000256" key="8">
    <source>
        <dbReference type="ARBA" id="ARBA00034629"/>
    </source>
</evidence>
<keyword evidence="13" id="KW-1185">Reference proteome</keyword>
<comment type="catalytic activity">
    <reaction evidence="8">
        <text>1D-myo-inositol hexakisphosphate + ATP = 1-diphospho-1D-myo-inositol 2,3,4,5,6-pentakisphosphate + ADP</text>
        <dbReference type="Rhea" id="RHEA:37459"/>
        <dbReference type="ChEBI" id="CHEBI:30616"/>
        <dbReference type="ChEBI" id="CHEBI:58130"/>
        <dbReference type="ChEBI" id="CHEBI:74946"/>
        <dbReference type="ChEBI" id="CHEBI:456216"/>
        <dbReference type="EC" id="2.7.4.24"/>
    </reaction>
    <physiologicalReaction direction="left-to-right" evidence="8">
        <dbReference type="Rhea" id="RHEA:37460"/>
    </physiologicalReaction>
</comment>
<dbReference type="EMBL" id="CAMXCT020006785">
    <property type="protein sequence ID" value="CAL1173393.1"/>
    <property type="molecule type" value="Genomic_DNA"/>
</dbReference>
<keyword evidence="2 9" id="KW-0963">Cytoplasm</keyword>
<feature type="non-terminal residue" evidence="11">
    <location>
        <position position="1"/>
    </location>
</feature>
<name>A0A9P1M5P9_9DINO</name>
<dbReference type="InterPro" id="IPR037446">
    <property type="entry name" value="His_Pase_VIP1"/>
</dbReference>
<organism evidence="11">
    <name type="scientific">Cladocopium goreaui</name>
    <dbReference type="NCBI Taxonomy" id="2562237"/>
    <lineage>
        <taxon>Eukaryota</taxon>
        <taxon>Sar</taxon>
        <taxon>Alveolata</taxon>
        <taxon>Dinophyceae</taxon>
        <taxon>Suessiales</taxon>
        <taxon>Symbiodiniaceae</taxon>
        <taxon>Cladocopium</taxon>
    </lineage>
</organism>
<feature type="compositionally biased region" description="Low complexity" evidence="10">
    <location>
        <begin position="24"/>
        <end position="46"/>
    </location>
</feature>
<dbReference type="EC" id="2.7.4.24" evidence="9"/>
<dbReference type="GO" id="GO:0000828">
    <property type="term" value="F:inositol hexakisphosphate kinase activity"/>
    <property type="evidence" value="ECO:0007669"/>
    <property type="project" value="UniProtKB-ARBA"/>
</dbReference>
<comment type="function">
    <text evidence="9">Bifunctional inositol kinase that acts in concert with the IP6K kinases to synthesize the diphosphate group-containing inositol pyrophosphates diphosphoinositol pentakisphosphate, PP-InsP5, and bis-diphosphoinositol tetrakisphosphate, (PP)2-InsP4. PP-InsP5 and (PP)2-InsP4, also respectively called InsP7 and InsP8, may regulate a variety of cellular processes, including apoptosis, vesicle trafficking, cytoskeletal dynamics, and exocytosis. Phosphorylates inositol hexakisphosphate (InsP6).</text>
</comment>
<evidence type="ECO:0000313" key="12">
    <source>
        <dbReference type="EMBL" id="CAL1173393.1"/>
    </source>
</evidence>
<dbReference type="GO" id="GO:0006020">
    <property type="term" value="P:inositol metabolic process"/>
    <property type="evidence" value="ECO:0007669"/>
    <property type="project" value="TreeGrafter"/>
</dbReference>
<comment type="catalytic activity">
    <reaction evidence="7">
        <text>5-diphospho-1D-myo-inositol 1,2,3,4,6-pentakisphosphate + ATP + H(+) = 1,5-bis(diphospho)-1D-myo-inositol 2,3,4,6-tetrakisphosphate + ADP</text>
        <dbReference type="Rhea" id="RHEA:10276"/>
        <dbReference type="ChEBI" id="CHEBI:15378"/>
        <dbReference type="ChEBI" id="CHEBI:30616"/>
        <dbReference type="ChEBI" id="CHEBI:58628"/>
        <dbReference type="ChEBI" id="CHEBI:77983"/>
        <dbReference type="ChEBI" id="CHEBI:456216"/>
        <dbReference type="EC" id="2.7.4.24"/>
    </reaction>
    <physiologicalReaction direction="left-to-right" evidence="7">
        <dbReference type="Rhea" id="RHEA:10277"/>
    </physiologicalReaction>
</comment>
<keyword evidence="3 9" id="KW-0808">Transferase</keyword>
<dbReference type="Gene3D" id="3.40.50.1240">
    <property type="entry name" value="Phosphoglycerate mutase-like"/>
    <property type="match status" value="1"/>
</dbReference>
<reference evidence="11" key="1">
    <citation type="submission" date="2022-10" db="EMBL/GenBank/DDBJ databases">
        <authorList>
            <person name="Chen Y."/>
            <person name="Dougan E. K."/>
            <person name="Chan C."/>
            <person name="Rhodes N."/>
            <person name="Thang M."/>
        </authorList>
    </citation>
    <scope>NUCLEOTIDE SEQUENCE</scope>
</reference>
<comment type="similarity">
    <text evidence="1 9">Belongs to the histidine acid phosphatase family. VIP1 subfamily.</text>
</comment>
<keyword evidence="4 9" id="KW-0547">Nucleotide-binding</keyword>
<evidence type="ECO:0000256" key="10">
    <source>
        <dbReference type="SAM" id="MobiDB-lite"/>
    </source>
</evidence>
<evidence type="ECO:0000256" key="4">
    <source>
        <dbReference type="ARBA" id="ARBA00022741"/>
    </source>
</evidence>
<feature type="region of interest" description="Disordered" evidence="10">
    <location>
        <begin position="1"/>
        <end position="57"/>
    </location>
</feature>
<dbReference type="EMBL" id="CAMXCT030006785">
    <property type="protein sequence ID" value="CAL4807330.1"/>
    <property type="molecule type" value="Genomic_DNA"/>
</dbReference>
<dbReference type="Pfam" id="PF00328">
    <property type="entry name" value="His_Phos_2"/>
    <property type="match status" value="1"/>
</dbReference>
<dbReference type="Gene3D" id="3.30.470.20">
    <property type="entry name" value="ATP-grasp fold, B domain"/>
    <property type="match status" value="1"/>
</dbReference>
<dbReference type="SUPFAM" id="SSF53254">
    <property type="entry name" value="Phosphoglycerate mutase-like"/>
    <property type="match status" value="1"/>
</dbReference>
<evidence type="ECO:0000256" key="5">
    <source>
        <dbReference type="ARBA" id="ARBA00022777"/>
    </source>
</evidence>
<dbReference type="AlphaFoldDB" id="A0A9P1M5P9"/>
<feature type="compositionally biased region" description="Basic and acidic residues" evidence="10">
    <location>
        <begin position="474"/>
        <end position="483"/>
    </location>
</feature>
<evidence type="ECO:0000256" key="1">
    <source>
        <dbReference type="ARBA" id="ARBA00005609"/>
    </source>
</evidence>
<dbReference type="GO" id="GO:0005829">
    <property type="term" value="C:cytosol"/>
    <property type="evidence" value="ECO:0007669"/>
    <property type="project" value="UniProtKB-SubCell"/>
</dbReference>
<reference evidence="12" key="2">
    <citation type="submission" date="2024-04" db="EMBL/GenBank/DDBJ databases">
        <authorList>
            <person name="Chen Y."/>
            <person name="Shah S."/>
            <person name="Dougan E. K."/>
            <person name="Thang M."/>
            <person name="Chan C."/>
        </authorList>
    </citation>
    <scope>NUCLEOTIDE SEQUENCE [LARGE SCALE GENOMIC DNA]</scope>
</reference>
<evidence type="ECO:0000256" key="7">
    <source>
        <dbReference type="ARBA" id="ARBA00033696"/>
    </source>
</evidence>
<dbReference type="PANTHER" id="PTHR12750:SF9">
    <property type="entry name" value="INOSITOL HEXAKISPHOSPHATE AND DIPHOSPHOINOSITOL-PENTAKISPHOSPHATE KINASE"/>
    <property type="match status" value="1"/>
</dbReference>
<dbReference type="InterPro" id="IPR000560">
    <property type="entry name" value="His_Pase_clade-2"/>
</dbReference>
<evidence type="ECO:0000313" key="13">
    <source>
        <dbReference type="Proteomes" id="UP001152797"/>
    </source>
</evidence>
<evidence type="ECO:0000256" key="9">
    <source>
        <dbReference type="RuleBase" id="RU365032"/>
    </source>
</evidence>
<evidence type="ECO:0000256" key="3">
    <source>
        <dbReference type="ARBA" id="ARBA00022679"/>
    </source>
</evidence>
<comment type="caution">
    <text evidence="11">The sequence shown here is derived from an EMBL/GenBank/DDBJ whole genome shotgun (WGS) entry which is preliminary data.</text>
</comment>
<dbReference type="Proteomes" id="UP001152797">
    <property type="component" value="Unassembled WGS sequence"/>
</dbReference>
<feature type="compositionally biased region" description="Basic and acidic residues" evidence="10">
    <location>
        <begin position="701"/>
        <end position="738"/>
    </location>
</feature>
<comment type="subcellular location">
    <subcellularLocation>
        <location evidence="9">Cytoplasm</location>
        <location evidence="9">Cytosol</location>
    </subcellularLocation>
</comment>
<gene>
    <name evidence="11" type="ORF">C1SCF055_LOCUS44471</name>
</gene>
<dbReference type="EMBL" id="CAMXCT010006785">
    <property type="protein sequence ID" value="CAI4020018.1"/>
    <property type="molecule type" value="Genomic_DNA"/>
</dbReference>
<dbReference type="GO" id="GO:0033857">
    <property type="term" value="F:5-diphosphoinositol pentakisphosphate 1-kinase activity"/>
    <property type="evidence" value="ECO:0007669"/>
    <property type="project" value="TreeGrafter"/>
</dbReference>
<evidence type="ECO:0000313" key="11">
    <source>
        <dbReference type="EMBL" id="CAI4020018.1"/>
    </source>
</evidence>
<evidence type="ECO:0000256" key="6">
    <source>
        <dbReference type="ARBA" id="ARBA00022840"/>
    </source>
</evidence>
<keyword evidence="5 9" id="KW-0418">Kinase</keyword>